<gene>
    <name evidence="1" type="ORF">CR513_44997</name>
</gene>
<feature type="non-terminal residue" evidence="1">
    <location>
        <position position="1"/>
    </location>
</feature>
<proteinExistence type="predicted"/>
<dbReference type="Proteomes" id="UP000257109">
    <property type="component" value="Unassembled WGS sequence"/>
</dbReference>
<organism evidence="1 2">
    <name type="scientific">Mucuna pruriens</name>
    <name type="common">Velvet bean</name>
    <name type="synonym">Dolichos pruriens</name>
    <dbReference type="NCBI Taxonomy" id="157652"/>
    <lineage>
        <taxon>Eukaryota</taxon>
        <taxon>Viridiplantae</taxon>
        <taxon>Streptophyta</taxon>
        <taxon>Embryophyta</taxon>
        <taxon>Tracheophyta</taxon>
        <taxon>Spermatophyta</taxon>
        <taxon>Magnoliopsida</taxon>
        <taxon>eudicotyledons</taxon>
        <taxon>Gunneridae</taxon>
        <taxon>Pentapetalae</taxon>
        <taxon>rosids</taxon>
        <taxon>fabids</taxon>
        <taxon>Fabales</taxon>
        <taxon>Fabaceae</taxon>
        <taxon>Papilionoideae</taxon>
        <taxon>50 kb inversion clade</taxon>
        <taxon>NPAAA clade</taxon>
        <taxon>indigoferoid/millettioid clade</taxon>
        <taxon>Phaseoleae</taxon>
        <taxon>Mucuna</taxon>
    </lineage>
</organism>
<comment type="caution">
    <text evidence="1">The sequence shown here is derived from an EMBL/GenBank/DDBJ whole genome shotgun (WGS) entry which is preliminary data.</text>
</comment>
<reference evidence="1" key="1">
    <citation type="submission" date="2018-05" db="EMBL/GenBank/DDBJ databases">
        <title>Draft genome of Mucuna pruriens seed.</title>
        <authorList>
            <person name="Nnadi N.E."/>
            <person name="Vos R."/>
            <person name="Hasami M.H."/>
            <person name="Devisetty U.K."/>
            <person name="Aguiy J.C."/>
        </authorList>
    </citation>
    <scope>NUCLEOTIDE SEQUENCE [LARGE SCALE GENOMIC DNA]</scope>
    <source>
        <strain evidence="1">JCA_2017</strain>
    </source>
</reference>
<keyword evidence="2" id="KW-1185">Reference proteome</keyword>
<evidence type="ECO:0000313" key="2">
    <source>
        <dbReference type="Proteomes" id="UP000257109"/>
    </source>
</evidence>
<name>A0A371FAK5_MUCPR</name>
<sequence length="63" mass="7167">MARKLAEVYQAHTHFILLSPPTCEQCETPSHEGKDCQMGNFFAKVIEEANLISQRQNNSYSSH</sequence>
<dbReference type="EMBL" id="QJKJ01009923">
    <property type="protein sequence ID" value="RDX75163.1"/>
    <property type="molecule type" value="Genomic_DNA"/>
</dbReference>
<accession>A0A371FAK5</accession>
<dbReference type="AlphaFoldDB" id="A0A371FAK5"/>
<evidence type="ECO:0000313" key="1">
    <source>
        <dbReference type="EMBL" id="RDX75163.1"/>
    </source>
</evidence>
<protein>
    <submittedName>
        <fullName evidence="1">Uncharacterized protein</fullName>
    </submittedName>
</protein>